<dbReference type="InterPro" id="IPR016039">
    <property type="entry name" value="Thiolase-like"/>
</dbReference>
<dbReference type="PROSITE" id="PS00012">
    <property type="entry name" value="PHOSPHOPANTETHEINE"/>
    <property type="match status" value="1"/>
</dbReference>
<organism evidence="7 8">
    <name type="scientific">Paenibacillus monticola</name>
    <dbReference type="NCBI Taxonomy" id="2666075"/>
    <lineage>
        <taxon>Bacteria</taxon>
        <taxon>Bacillati</taxon>
        <taxon>Bacillota</taxon>
        <taxon>Bacilli</taxon>
        <taxon>Bacillales</taxon>
        <taxon>Paenibacillaceae</taxon>
        <taxon>Paenibacillus</taxon>
    </lineage>
</organism>
<dbReference type="EMBL" id="WJXB01000021">
    <property type="protein sequence ID" value="MRN57177.1"/>
    <property type="molecule type" value="Genomic_DNA"/>
</dbReference>
<keyword evidence="8" id="KW-1185">Reference proteome</keyword>
<dbReference type="Gene3D" id="3.30.559.30">
    <property type="entry name" value="Nonribosomal peptide synthetase, condensation domain"/>
    <property type="match status" value="1"/>
</dbReference>
<dbReference type="InterPro" id="IPR023213">
    <property type="entry name" value="CAT-like_dom_sf"/>
</dbReference>
<dbReference type="SMART" id="SM00825">
    <property type="entry name" value="PKS_KS"/>
    <property type="match status" value="1"/>
</dbReference>
<dbReference type="InterPro" id="IPR006162">
    <property type="entry name" value="Ppantetheine_attach_site"/>
</dbReference>
<dbReference type="InterPro" id="IPR001242">
    <property type="entry name" value="Condensation_dom"/>
</dbReference>
<dbReference type="RefSeq" id="WP_154122667.1">
    <property type="nucleotide sequence ID" value="NZ_WJXB01000021.1"/>
</dbReference>
<evidence type="ECO:0000313" key="7">
    <source>
        <dbReference type="EMBL" id="MRN57177.1"/>
    </source>
</evidence>
<comment type="caution">
    <text evidence="7">The sequence shown here is derived from an EMBL/GenBank/DDBJ whole genome shotgun (WGS) entry which is preliminary data.</text>
</comment>
<dbReference type="InterPro" id="IPR020841">
    <property type="entry name" value="PKS_Beta-ketoAc_synthase_dom"/>
</dbReference>
<dbReference type="AlphaFoldDB" id="A0A7X2HBU6"/>
<evidence type="ECO:0000256" key="4">
    <source>
        <dbReference type="ARBA" id="ARBA00022679"/>
    </source>
</evidence>
<dbReference type="Gene3D" id="3.40.47.10">
    <property type="match status" value="1"/>
</dbReference>
<feature type="domain" description="Ketosynthase family 3 (KS3)" evidence="6">
    <location>
        <begin position="21"/>
        <end position="445"/>
    </location>
</feature>
<keyword evidence="3" id="KW-0597">Phosphoprotein</keyword>
<proteinExistence type="predicted"/>
<name>A0A7X2HBU6_9BACL</name>
<dbReference type="SUPFAM" id="SSF52777">
    <property type="entry name" value="CoA-dependent acyltransferases"/>
    <property type="match status" value="2"/>
</dbReference>
<dbReference type="Gene3D" id="1.10.1240.100">
    <property type="match status" value="1"/>
</dbReference>
<dbReference type="SUPFAM" id="SSF47336">
    <property type="entry name" value="ACP-like"/>
    <property type="match status" value="1"/>
</dbReference>
<feature type="domain" description="Carrier" evidence="5">
    <location>
        <begin position="612"/>
        <end position="687"/>
    </location>
</feature>
<dbReference type="CDD" id="cd00833">
    <property type="entry name" value="PKS"/>
    <property type="match status" value="1"/>
</dbReference>
<dbReference type="GO" id="GO:0005737">
    <property type="term" value="C:cytoplasm"/>
    <property type="evidence" value="ECO:0007669"/>
    <property type="project" value="TreeGrafter"/>
</dbReference>
<accession>A0A7X2HBU6</accession>
<dbReference type="InterPro" id="IPR009081">
    <property type="entry name" value="PP-bd_ACP"/>
</dbReference>
<dbReference type="GO" id="GO:0005886">
    <property type="term" value="C:plasma membrane"/>
    <property type="evidence" value="ECO:0007669"/>
    <property type="project" value="TreeGrafter"/>
</dbReference>
<dbReference type="Gene3D" id="1.10.1200.10">
    <property type="entry name" value="ACP-like"/>
    <property type="match status" value="1"/>
</dbReference>
<dbReference type="Gene3D" id="3.30.559.10">
    <property type="entry name" value="Chloramphenicol acetyltransferase-like domain"/>
    <property type="match status" value="1"/>
</dbReference>
<comment type="cofactor">
    <cofactor evidence="1">
        <name>pantetheine 4'-phosphate</name>
        <dbReference type="ChEBI" id="CHEBI:47942"/>
    </cofactor>
</comment>
<protein>
    <recommendedName>
        <fullName evidence="9">Carrier domain-containing protein</fullName>
    </recommendedName>
</protein>
<dbReference type="Pfam" id="PF00668">
    <property type="entry name" value="Condensation"/>
    <property type="match status" value="1"/>
</dbReference>
<dbReference type="Pfam" id="PF02801">
    <property type="entry name" value="Ketoacyl-synt_C"/>
    <property type="match status" value="1"/>
</dbReference>
<dbReference type="InterPro" id="IPR014030">
    <property type="entry name" value="Ketoacyl_synth_N"/>
</dbReference>
<dbReference type="InterPro" id="IPR032821">
    <property type="entry name" value="PKS_assoc"/>
</dbReference>
<gene>
    <name evidence="7" type="ORF">GJB61_30010</name>
</gene>
<keyword evidence="2" id="KW-0596">Phosphopantetheine</keyword>
<dbReference type="Pfam" id="PF00550">
    <property type="entry name" value="PP-binding"/>
    <property type="match status" value="1"/>
</dbReference>
<dbReference type="Pfam" id="PF00109">
    <property type="entry name" value="ketoacyl-synt"/>
    <property type="match status" value="1"/>
</dbReference>
<evidence type="ECO:0000313" key="8">
    <source>
        <dbReference type="Proteomes" id="UP000463051"/>
    </source>
</evidence>
<keyword evidence="4" id="KW-0808">Transferase</keyword>
<evidence type="ECO:0008006" key="9">
    <source>
        <dbReference type="Google" id="ProtNLM"/>
    </source>
</evidence>
<dbReference type="PROSITE" id="PS00606">
    <property type="entry name" value="KS3_1"/>
    <property type="match status" value="1"/>
</dbReference>
<dbReference type="InterPro" id="IPR018201">
    <property type="entry name" value="Ketoacyl_synth_AS"/>
</dbReference>
<dbReference type="GO" id="GO:0004315">
    <property type="term" value="F:3-oxoacyl-[acyl-carrier-protein] synthase activity"/>
    <property type="evidence" value="ECO:0007669"/>
    <property type="project" value="InterPro"/>
</dbReference>
<evidence type="ECO:0000259" key="5">
    <source>
        <dbReference type="PROSITE" id="PS50075"/>
    </source>
</evidence>
<dbReference type="SUPFAM" id="SSF53901">
    <property type="entry name" value="Thiolase-like"/>
    <property type="match status" value="1"/>
</dbReference>
<dbReference type="GO" id="GO:0004312">
    <property type="term" value="F:fatty acid synthase activity"/>
    <property type="evidence" value="ECO:0007669"/>
    <property type="project" value="TreeGrafter"/>
</dbReference>
<reference evidence="7 8" key="1">
    <citation type="submission" date="2019-11" db="EMBL/GenBank/DDBJ databases">
        <title>Paenibacillus monticola sp. nov., a novel PGPR strain isolated from mountain sample in China.</title>
        <authorList>
            <person name="Zhao Q."/>
            <person name="Li H.-P."/>
            <person name="Zhang J.-L."/>
        </authorList>
    </citation>
    <scope>NUCLEOTIDE SEQUENCE [LARGE SCALE GENOMIC DNA]</scope>
    <source>
        <strain evidence="7 8">LC-T2</strain>
    </source>
</reference>
<dbReference type="InterPro" id="IPR014031">
    <property type="entry name" value="Ketoacyl_synth_C"/>
</dbReference>
<dbReference type="Pfam" id="PF16197">
    <property type="entry name" value="KAsynt_C_assoc"/>
    <property type="match status" value="1"/>
</dbReference>
<dbReference type="PROSITE" id="PS50075">
    <property type="entry name" value="CARRIER"/>
    <property type="match status" value="1"/>
</dbReference>
<dbReference type="PANTHER" id="PTHR43775">
    <property type="entry name" value="FATTY ACID SYNTHASE"/>
    <property type="match status" value="1"/>
</dbReference>
<evidence type="ECO:0000256" key="3">
    <source>
        <dbReference type="ARBA" id="ARBA00022553"/>
    </source>
</evidence>
<evidence type="ECO:0000259" key="6">
    <source>
        <dbReference type="PROSITE" id="PS52004"/>
    </source>
</evidence>
<dbReference type="InterPro" id="IPR050091">
    <property type="entry name" value="PKS_NRPS_Biosynth_Enz"/>
</dbReference>
<evidence type="ECO:0000256" key="2">
    <source>
        <dbReference type="ARBA" id="ARBA00022450"/>
    </source>
</evidence>
<dbReference type="PANTHER" id="PTHR43775:SF37">
    <property type="entry name" value="SI:DKEY-61P9.11"/>
    <property type="match status" value="1"/>
</dbReference>
<dbReference type="InterPro" id="IPR036736">
    <property type="entry name" value="ACP-like_sf"/>
</dbReference>
<evidence type="ECO:0000256" key="1">
    <source>
        <dbReference type="ARBA" id="ARBA00001957"/>
    </source>
</evidence>
<dbReference type="Proteomes" id="UP000463051">
    <property type="component" value="Unassembled WGS sequence"/>
</dbReference>
<dbReference type="GO" id="GO:0071770">
    <property type="term" value="P:DIM/DIP cell wall layer assembly"/>
    <property type="evidence" value="ECO:0007669"/>
    <property type="project" value="TreeGrafter"/>
</dbReference>
<sequence length="1135" mass="128662">MNILELDDLEPINIEEKTIHSNEIAIIGLSIKLPQVENLNELWELLMNETEVVDDIPEKRKNDILRYQKFISDIDPEIHKYGYLNEIDSFDYNFFKISYAEACAMDPKQRLFLQSAWSAIEDAGYNSKEIKGSNTGVFAGNSNLGEYKYSEMYEKVFPSTVLNAVTGNLPALLPSRLSYIFDLKGPSMVLDTACSSSMVAIVQACQSIKDGQCDLAVVGGVRVYPFPVDNGLRLGMESSDGRTRTFDARSDGTGVCEAAISVVLAPLNEAIINRKHIYGVIKGYAVNQDGNSIGLTAPNGTSQKEVIQKAWKNAGIYPPNLTYIEAHGTGTKLGDPIEIDAINQAFHDYTDHKNFCGVGSIKTNLGHAYDTSGLVSLAKILSIYKYKEIPAMINYQSPNPQIDFENSPLYVVDSSRKLDKNLKSILCGLSSFGFSGTNCHIVLENYEQTRAVESSIQEYPMFLSAKSMKSLQEMILKYYKFMLEEPEHRLGDICYSASLKDAYDYRISFYTNSKDDMIMKLHTLLDDVQGYPMNKGFYYSENIIKDQSQSDVNNACSFYARGGSISKPLFLDCNKVSIPTYSFEKNRCWLKVPYIQEFKSSLSIHLTGKNDDDYTDYEREAAFLWGKTLDCKEISINHDYFELGGDSILAIQIANLARTEYELGLEVNEVLSHSSFGRFAELLESKHAKLRKPTLTNYPVSSTQKRMFIEQLKDTASLVNNITMVWKISAELDLQKLRNAIKRTITRHAILKSSFFLMNGEVYQKLNDLEVEMITLQPDGRTLETIISELIRPYNLSVPPLYKVIIMEAGDGTHTVIFDLHHIVTDGTSNAILMKEIQCLYHNGTLTALDKDYIDYVVWQKDFNKSQAAQDQKMYWMKRFEQPLPKPHRKNGSSGDHDVQATLYNDRITEKEYSILKGISVAQKASMFNVLLAVFMIVLSKISNNQDVTVGVPISGREHTPSEGVIGPFINTLALRNQIQSNDSFVEVLQQVKQHSLEAFQNQDYPFDEFIQFLNQQNGYQESYIHTLFIYQNMTAASDSATHRLEDYQVYFHHQSNYDLSFEATPVKDTLQLRIIYKNSCYSQEEVEQAVLLLHKVIDALQDEAKRRLAVNDYLHFGDGEGASEFDTDEILFDF</sequence>
<dbReference type="GO" id="GO:0006633">
    <property type="term" value="P:fatty acid biosynthetic process"/>
    <property type="evidence" value="ECO:0007669"/>
    <property type="project" value="InterPro"/>
</dbReference>
<dbReference type="PROSITE" id="PS52004">
    <property type="entry name" value="KS3_2"/>
    <property type="match status" value="1"/>
</dbReference>